<sequence length="226" mass="24272">MSADPNLIVLTPESWARESASRVQASVETVLGRQGRCAVMLTGGRSARRLYEAWAGLPAFHAMQNVQFFFGDERCVPPDDGQSNFGMAMETLFAHGVPSGCIIERMEAEMADRASACFRYERLLPSKIDVLLLGVGEDGHIASLFPGAAVLGEQVRTVVPVTGPKWPHERLTVTPPVIESAGAIFVLADGATKASVAHRVRSGRDDVSELPAALVRTATWLLDTAA</sequence>
<dbReference type="EC" id="3.1.1.31" evidence="5 7"/>
<dbReference type="AlphaFoldDB" id="A0A6C1B0U1"/>
<evidence type="ECO:0000313" key="10">
    <source>
        <dbReference type="Proteomes" id="UP000501991"/>
    </source>
</evidence>
<dbReference type="InterPro" id="IPR039104">
    <property type="entry name" value="6PGL"/>
</dbReference>
<dbReference type="GO" id="GO:0006098">
    <property type="term" value="P:pentose-phosphate shunt"/>
    <property type="evidence" value="ECO:0007669"/>
    <property type="project" value="UniProtKB-UniPathway"/>
</dbReference>
<evidence type="ECO:0000313" key="9">
    <source>
        <dbReference type="EMBL" id="QID16983.1"/>
    </source>
</evidence>
<evidence type="ECO:0000256" key="5">
    <source>
        <dbReference type="ARBA" id="ARBA00013198"/>
    </source>
</evidence>
<dbReference type="RefSeq" id="WP_173764149.1">
    <property type="nucleotide sequence ID" value="NZ_CP048836.1"/>
</dbReference>
<feature type="domain" description="Glucosamine/galactosamine-6-phosphate isomerase" evidence="8">
    <location>
        <begin position="12"/>
        <end position="217"/>
    </location>
</feature>
<dbReference type="KEGG" id="azq:G3580_04595"/>
<accession>A0A6C1B0U1</accession>
<keyword evidence="10" id="KW-1185">Reference proteome</keyword>
<dbReference type="InterPro" id="IPR037171">
    <property type="entry name" value="NagB/RpiA_transferase-like"/>
</dbReference>
<dbReference type="SUPFAM" id="SSF100950">
    <property type="entry name" value="NagB/RpiA/CoA transferase-like"/>
    <property type="match status" value="1"/>
</dbReference>
<evidence type="ECO:0000256" key="2">
    <source>
        <dbReference type="ARBA" id="ARBA00002681"/>
    </source>
</evidence>
<reference evidence="9 10" key="1">
    <citation type="submission" date="2020-02" db="EMBL/GenBank/DDBJ databases">
        <title>Nitrogenibacter mangrovi gen. nov., sp. nov. isolated from mangrove sediment, a denitrifying betaproteobacterium.</title>
        <authorList>
            <person name="Liao H."/>
            <person name="Tian Y."/>
        </authorList>
    </citation>
    <scope>NUCLEOTIDE SEQUENCE [LARGE SCALE GENOMIC DNA]</scope>
    <source>
        <strain evidence="9 10">M9-3-2</strain>
    </source>
</reference>
<evidence type="ECO:0000256" key="3">
    <source>
        <dbReference type="ARBA" id="ARBA00004961"/>
    </source>
</evidence>
<name>A0A6C1B0U1_9RHOO</name>
<dbReference type="GO" id="GO:0017057">
    <property type="term" value="F:6-phosphogluconolactonase activity"/>
    <property type="evidence" value="ECO:0007669"/>
    <property type="project" value="UniProtKB-UniRule"/>
</dbReference>
<dbReference type="InterPro" id="IPR005900">
    <property type="entry name" value="6-phosphogluconolactonase_DevB"/>
</dbReference>
<dbReference type="PANTHER" id="PTHR11054:SF0">
    <property type="entry name" value="6-PHOSPHOGLUCONOLACTONASE"/>
    <property type="match status" value="1"/>
</dbReference>
<dbReference type="NCBIfam" id="TIGR01198">
    <property type="entry name" value="pgl"/>
    <property type="match status" value="1"/>
</dbReference>
<proteinExistence type="inferred from homology"/>
<dbReference type="InterPro" id="IPR006148">
    <property type="entry name" value="Glc/Gal-6P_isomerase"/>
</dbReference>
<dbReference type="Gene3D" id="3.40.50.1360">
    <property type="match status" value="1"/>
</dbReference>
<dbReference type="PANTHER" id="PTHR11054">
    <property type="entry name" value="6-PHOSPHOGLUCONOLACTONASE"/>
    <property type="match status" value="1"/>
</dbReference>
<evidence type="ECO:0000256" key="1">
    <source>
        <dbReference type="ARBA" id="ARBA00000832"/>
    </source>
</evidence>
<evidence type="ECO:0000259" key="8">
    <source>
        <dbReference type="Pfam" id="PF01182"/>
    </source>
</evidence>
<evidence type="ECO:0000256" key="4">
    <source>
        <dbReference type="ARBA" id="ARBA00010662"/>
    </source>
</evidence>
<comment type="catalytic activity">
    <reaction evidence="1 7">
        <text>6-phospho-D-glucono-1,5-lactone + H2O = 6-phospho-D-gluconate + H(+)</text>
        <dbReference type="Rhea" id="RHEA:12556"/>
        <dbReference type="ChEBI" id="CHEBI:15377"/>
        <dbReference type="ChEBI" id="CHEBI:15378"/>
        <dbReference type="ChEBI" id="CHEBI:57955"/>
        <dbReference type="ChEBI" id="CHEBI:58759"/>
        <dbReference type="EC" id="3.1.1.31"/>
    </reaction>
</comment>
<dbReference type="GO" id="GO:0005975">
    <property type="term" value="P:carbohydrate metabolic process"/>
    <property type="evidence" value="ECO:0007669"/>
    <property type="project" value="UniProtKB-UniRule"/>
</dbReference>
<organism evidence="9 10">
    <name type="scientific">Nitrogeniibacter mangrovi</name>
    <dbReference type="NCBI Taxonomy" id="2016596"/>
    <lineage>
        <taxon>Bacteria</taxon>
        <taxon>Pseudomonadati</taxon>
        <taxon>Pseudomonadota</taxon>
        <taxon>Betaproteobacteria</taxon>
        <taxon>Rhodocyclales</taxon>
        <taxon>Zoogloeaceae</taxon>
        <taxon>Nitrogeniibacter</taxon>
    </lineage>
</organism>
<evidence type="ECO:0000256" key="7">
    <source>
        <dbReference type="RuleBase" id="RU365095"/>
    </source>
</evidence>
<protein>
    <recommendedName>
        <fullName evidence="6 7">6-phosphogluconolactonase</fullName>
        <shortName evidence="7">6PGL</shortName>
        <ecNumber evidence="5 7">3.1.1.31</ecNumber>
    </recommendedName>
</protein>
<dbReference type="EMBL" id="CP048836">
    <property type="protein sequence ID" value="QID16983.1"/>
    <property type="molecule type" value="Genomic_DNA"/>
</dbReference>
<comment type="similarity">
    <text evidence="4 7">Belongs to the glucosamine/galactosamine-6-phosphate isomerase family. 6-phosphogluconolactonase subfamily.</text>
</comment>
<dbReference type="Proteomes" id="UP000501991">
    <property type="component" value="Chromosome"/>
</dbReference>
<comment type="function">
    <text evidence="2 7">Hydrolysis of 6-phosphogluconolactone to 6-phosphogluconate.</text>
</comment>
<dbReference type="UniPathway" id="UPA00115">
    <property type="reaction ID" value="UER00409"/>
</dbReference>
<keyword evidence="7 9" id="KW-0378">Hydrolase</keyword>
<evidence type="ECO:0000256" key="6">
    <source>
        <dbReference type="ARBA" id="ARBA00020337"/>
    </source>
</evidence>
<comment type="pathway">
    <text evidence="3 7">Carbohydrate degradation; pentose phosphate pathway; D-ribulose 5-phosphate from D-glucose 6-phosphate (oxidative stage): step 2/3.</text>
</comment>
<dbReference type="CDD" id="cd01400">
    <property type="entry name" value="6PGL"/>
    <property type="match status" value="1"/>
</dbReference>
<dbReference type="Pfam" id="PF01182">
    <property type="entry name" value="Glucosamine_iso"/>
    <property type="match status" value="1"/>
</dbReference>
<gene>
    <name evidence="7 9" type="primary">pgl</name>
    <name evidence="9" type="ORF">G3580_04595</name>
</gene>